<accession>A0A9D4YXM9</accession>
<evidence type="ECO:0000313" key="2">
    <source>
        <dbReference type="EMBL" id="KAI3431535.1"/>
    </source>
</evidence>
<organism evidence="2 3">
    <name type="scientific">Chlorella vulgaris</name>
    <name type="common">Green alga</name>
    <dbReference type="NCBI Taxonomy" id="3077"/>
    <lineage>
        <taxon>Eukaryota</taxon>
        <taxon>Viridiplantae</taxon>
        <taxon>Chlorophyta</taxon>
        <taxon>core chlorophytes</taxon>
        <taxon>Trebouxiophyceae</taxon>
        <taxon>Chlorellales</taxon>
        <taxon>Chlorellaceae</taxon>
        <taxon>Chlorella clade</taxon>
        <taxon>Chlorella</taxon>
    </lineage>
</organism>
<feature type="region of interest" description="Disordered" evidence="1">
    <location>
        <begin position="113"/>
        <end position="146"/>
    </location>
</feature>
<reference evidence="2" key="2">
    <citation type="submission" date="2020-11" db="EMBL/GenBank/DDBJ databases">
        <authorList>
            <person name="Cecchin M."/>
            <person name="Marcolungo L."/>
            <person name="Rossato M."/>
            <person name="Girolomoni L."/>
            <person name="Cosentino E."/>
            <person name="Cuine S."/>
            <person name="Li-Beisson Y."/>
            <person name="Delledonne M."/>
            <person name="Ballottari M."/>
        </authorList>
    </citation>
    <scope>NUCLEOTIDE SEQUENCE</scope>
    <source>
        <strain evidence="2">211/11P</strain>
        <tissue evidence="2">Whole cell</tissue>
    </source>
</reference>
<comment type="caution">
    <text evidence="2">The sequence shown here is derived from an EMBL/GenBank/DDBJ whole genome shotgun (WGS) entry which is preliminary data.</text>
</comment>
<evidence type="ECO:0000313" key="3">
    <source>
        <dbReference type="Proteomes" id="UP001055712"/>
    </source>
</evidence>
<keyword evidence="3" id="KW-1185">Reference proteome</keyword>
<protein>
    <submittedName>
        <fullName evidence="2">Uncharacterized protein</fullName>
    </submittedName>
</protein>
<evidence type="ECO:0000256" key="1">
    <source>
        <dbReference type="SAM" id="MobiDB-lite"/>
    </source>
</evidence>
<feature type="compositionally biased region" description="Pro residues" evidence="1">
    <location>
        <begin position="118"/>
        <end position="131"/>
    </location>
</feature>
<dbReference type="Proteomes" id="UP001055712">
    <property type="component" value="Unassembled WGS sequence"/>
</dbReference>
<name>A0A9D4YXM9_CHLVU</name>
<gene>
    <name evidence="2" type="ORF">D9Q98_004585</name>
</gene>
<reference evidence="2" key="1">
    <citation type="journal article" date="2019" name="Plant J.">
        <title>Chlorella vulgaris genome assembly and annotation reveals the molecular basis for metabolic acclimation to high light conditions.</title>
        <authorList>
            <person name="Cecchin M."/>
            <person name="Marcolungo L."/>
            <person name="Rossato M."/>
            <person name="Girolomoni L."/>
            <person name="Cosentino E."/>
            <person name="Cuine S."/>
            <person name="Li-Beisson Y."/>
            <person name="Delledonne M."/>
            <person name="Ballottari M."/>
        </authorList>
    </citation>
    <scope>NUCLEOTIDE SEQUENCE</scope>
    <source>
        <strain evidence="2">211/11P</strain>
    </source>
</reference>
<dbReference type="AlphaFoldDB" id="A0A9D4YXM9"/>
<dbReference type="EMBL" id="SIDB01000006">
    <property type="protein sequence ID" value="KAI3431535.1"/>
    <property type="molecule type" value="Genomic_DNA"/>
</dbReference>
<feature type="compositionally biased region" description="Low complexity" evidence="1">
    <location>
        <begin position="32"/>
        <end position="48"/>
    </location>
</feature>
<sequence length="204" mass="21587">MRVLQQHEAAYSDHATLRLKLSVPAPQRGVPEQEPQEQQQQWGAADAADAARTVPDLEGTPAWVEQLTGSAMAAAGVQRVVQASLTSGGCPGTYRSSLAFRSEVAHHFLGLLGAEPPAQRPPPPPEPPPPGGQQHPAADTQQMQHRQGVLSAAMHALFTAAQVAAACQRVKGRKAVAGSLPPWFLKAATELAPVLAAQFNAWVR</sequence>
<proteinExistence type="predicted"/>
<feature type="region of interest" description="Disordered" evidence="1">
    <location>
        <begin position="25"/>
        <end position="48"/>
    </location>
</feature>